<keyword evidence="1" id="KW-0472">Membrane</keyword>
<keyword evidence="1" id="KW-0812">Transmembrane</keyword>
<feature type="transmembrane region" description="Helical" evidence="1">
    <location>
        <begin position="235"/>
        <end position="253"/>
    </location>
</feature>
<organism evidence="2 3">
    <name type="scientific">Stephania japonica</name>
    <dbReference type="NCBI Taxonomy" id="461633"/>
    <lineage>
        <taxon>Eukaryota</taxon>
        <taxon>Viridiplantae</taxon>
        <taxon>Streptophyta</taxon>
        <taxon>Embryophyta</taxon>
        <taxon>Tracheophyta</taxon>
        <taxon>Spermatophyta</taxon>
        <taxon>Magnoliopsida</taxon>
        <taxon>Ranunculales</taxon>
        <taxon>Menispermaceae</taxon>
        <taxon>Menispermoideae</taxon>
        <taxon>Cissampelideae</taxon>
        <taxon>Stephania</taxon>
    </lineage>
</organism>
<evidence type="ECO:0000313" key="2">
    <source>
        <dbReference type="EMBL" id="KAK9138656.1"/>
    </source>
</evidence>
<evidence type="ECO:0000313" key="3">
    <source>
        <dbReference type="Proteomes" id="UP001417504"/>
    </source>
</evidence>
<dbReference type="AlphaFoldDB" id="A0AAP0PF93"/>
<keyword evidence="3" id="KW-1185">Reference proteome</keyword>
<evidence type="ECO:0000256" key="1">
    <source>
        <dbReference type="SAM" id="Phobius"/>
    </source>
</evidence>
<keyword evidence="1" id="KW-1133">Transmembrane helix</keyword>
<gene>
    <name evidence="2" type="ORF">Sjap_009250</name>
</gene>
<dbReference type="EMBL" id="JBBNAE010000003">
    <property type="protein sequence ID" value="KAK9138656.1"/>
    <property type="molecule type" value="Genomic_DNA"/>
</dbReference>
<sequence length="451" mass="51136">MNRNSNKAYEVSSLSVVLLARIATVCSHSAPGNASLSTILSEIFEVIHFVERKMNSSTSFKFAKAAFEGPSSRDELLKVFKISDTQVSQLNNDIVLERLKDALPADLVQEELHIITDFIKHQNCRSIQELDNFITQLFVEILNEFLKQLPNAIYKEITESSLEDYEKVTRLSLKLLHKVESLEAYVPGSYPIGTTIDTLITNGSNGAVEIQFWGFFCFRGESAQDGRRRKRFHHIVILGFMIALLVIFWFYAFDINEEKQSALDYMKWDFANGKKRMLPTFCSCLLYASLASANLRFCETNSDYKWSMTIIVVSQTITIAVGTFANTFRIATASISFPLSESLLKSLNEVFEIIHFVDTKVNPSNPMNKMRSRLAKAMWAGHDFSVLLPKSFETSTENEASNSESQVKLAVRITKWLKYALPPTAKVASKELAIITDFIIEHRDYSSIEDL</sequence>
<comment type="caution">
    <text evidence="2">The sequence shown here is derived from an EMBL/GenBank/DDBJ whole genome shotgun (WGS) entry which is preliminary data.</text>
</comment>
<reference evidence="2 3" key="1">
    <citation type="submission" date="2024-01" db="EMBL/GenBank/DDBJ databases">
        <title>Genome assemblies of Stephania.</title>
        <authorList>
            <person name="Yang L."/>
        </authorList>
    </citation>
    <scope>NUCLEOTIDE SEQUENCE [LARGE SCALE GENOMIC DNA]</scope>
    <source>
        <strain evidence="2">QJT</strain>
        <tissue evidence="2">Leaf</tissue>
    </source>
</reference>
<dbReference type="Proteomes" id="UP001417504">
    <property type="component" value="Unassembled WGS sequence"/>
</dbReference>
<name>A0AAP0PF93_9MAGN</name>
<proteinExistence type="predicted"/>
<protein>
    <submittedName>
        <fullName evidence="2">Uncharacterized protein</fullName>
    </submittedName>
</protein>
<accession>A0AAP0PF93</accession>